<dbReference type="KEGG" id="mhb:MHM_04940"/>
<dbReference type="HOGENOM" id="CLU_635882_0_0_14"/>
<evidence type="ECO:0000313" key="2">
    <source>
        <dbReference type="EMBL" id="CCE67012.1"/>
    </source>
</evidence>
<dbReference type="EMBL" id="HE613254">
    <property type="protein sequence ID" value="CCE67012.1"/>
    <property type="molecule type" value="Genomic_DNA"/>
</dbReference>
<feature type="signal peptide" evidence="1">
    <location>
        <begin position="1"/>
        <end position="20"/>
    </location>
</feature>
<proteinExistence type="predicted"/>
<dbReference type="AlphaFoldDB" id="G8C3W4"/>
<evidence type="ECO:0000256" key="1">
    <source>
        <dbReference type="SAM" id="SignalP"/>
    </source>
</evidence>
<protein>
    <submittedName>
        <fullName evidence="2">Uncharacterized protein</fullName>
    </submittedName>
</protein>
<feature type="chain" id="PRO_5003508828" evidence="1">
    <location>
        <begin position="21"/>
        <end position="439"/>
    </location>
</feature>
<dbReference type="PATRIC" id="fig|1116213.3.peg.535"/>
<accession>G8C3W4</accession>
<organism evidence="2">
    <name type="scientific">Candidatus Mycoplasma haematominutum 'Birmingham 1'</name>
    <dbReference type="NCBI Taxonomy" id="1116213"/>
    <lineage>
        <taxon>Bacteria</taxon>
        <taxon>Bacillati</taxon>
        <taxon>Mycoplasmatota</taxon>
        <taxon>Mollicutes</taxon>
        <taxon>Mycoplasmataceae</taxon>
        <taxon>Mycoplasma</taxon>
    </lineage>
</organism>
<sequence>MIYKLLGARLLHLILAPSLLGTISAPVIQNTSQLSQTSQKVHHYFFRLPLLSIQENAKKDEKLINEDKNRLDSYYKKYHSLPSHLNRIDKWGFSGMEGSGNPNFFIHIQNPKFVENRDWEWLKTVKLNQLTIDRTFEKKMQDTELTPANLFKTLLETKNWLPEYFKLARNPQNQDAIDLYFKDTKLSAEEIRRLVYFPSDQIGDKKWFVWFDKDLLQLKLNFGFQIWFFNQPFLKKEPFIQDLYNSARNRKHKWELRKRIKSLYKQLTDEEKELFEFFYHEMWIQRSDNRLGSLRLKPEEITSEDINKLYKLLKEKAKNTDIFKGHLVQIIQGGDKRGFESFFPSYVTYATGPDALYEVEESKGYNKNTKVTVTPDKSIDKDWDAAKLLDILKNHSVKNFTLRTTDNSKKMWPSIILDSNSVDYFSIIRESYISAENTI</sequence>
<reference evidence="2" key="2">
    <citation type="submission" date="2011-11" db="EMBL/GenBank/DDBJ databases">
        <authorList>
            <person name="Barker E."/>
        </authorList>
    </citation>
    <scope>NUCLEOTIDE SEQUENCE</scope>
    <source>
        <strain evidence="2">Birmingham 1</strain>
    </source>
</reference>
<name>G8C3W4_9MOLU</name>
<reference evidence="2" key="1">
    <citation type="submission" date="2011-11" db="EMBL/GenBank/DDBJ databases">
        <title>Complete genome sequence of Candidatus Mycoplasma haemominutum.</title>
        <authorList>
            <person name="Barker E.N."/>
            <person name="Darby A.C."/>
            <person name="Helps C.R."/>
            <person name="Peters I.R."/>
            <person name="Hughes M.A."/>
            <person name="Radford A.D."/>
            <person name="Novacco M."/>
            <person name="Boretti F."/>
            <person name="Hofmann-Lehmann R."/>
            <person name="Tasker S."/>
        </authorList>
    </citation>
    <scope>NUCLEOTIDE SEQUENCE</scope>
    <source>
        <strain evidence="2">Birmingham 1</strain>
    </source>
</reference>
<gene>
    <name evidence="2" type="ORF">MHM_04940</name>
</gene>
<keyword evidence="1" id="KW-0732">Signal</keyword>